<gene>
    <name evidence="1" type="ORF">RPERSI_LOCUS2526</name>
</gene>
<sequence>MPSVCSKYFETFPFDLCIKKSSKDPEIRGKVRQLLGTKKADIQELKNIWSKRNKKNVLKDIKNEVPVATNSKGTVTASAAQSKKRKTSDEEEWFNGLMRVASSLWVLVTAADTHNIAYLSGYIPDISVVDSADAEYGTFISSNVLTVLEIKRQKCVSGLTDEDKGQLLDYIYILVQQQPSRRLFSAFLSDGRFFYVMTFDKGDYTYKEHTMNFQQGLALFYNMICHKSSYLLLVED</sequence>
<organism evidence="1 2">
    <name type="scientific">Racocetra persica</name>
    <dbReference type="NCBI Taxonomy" id="160502"/>
    <lineage>
        <taxon>Eukaryota</taxon>
        <taxon>Fungi</taxon>
        <taxon>Fungi incertae sedis</taxon>
        <taxon>Mucoromycota</taxon>
        <taxon>Glomeromycotina</taxon>
        <taxon>Glomeromycetes</taxon>
        <taxon>Diversisporales</taxon>
        <taxon>Gigasporaceae</taxon>
        <taxon>Racocetra</taxon>
    </lineage>
</organism>
<comment type="caution">
    <text evidence="1">The sequence shown here is derived from an EMBL/GenBank/DDBJ whole genome shotgun (WGS) entry which is preliminary data.</text>
</comment>
<accession>A0ACA9LBU1</accession>
<keyword evidence="2" id="KW-1185">Reference proteome</keyword>
<evidence type="ECO:0000313" key="2">
    <source>
        <dbReference type="Proteomes" id="UP000789920"/>
    </source>
</evidence>
<protein>
    <submittedName>
        <fullName evidence="1">9786_t:CDS:1</fullName>
    </submittedName>
</protein>
<proteinExistence type="predicted"/>
<reference evidence="1" key="1">
    <citation type="submission" date="2021-06" db="EMBL/GenBank/DDBJ databases">
        <authorList>
            <person name="Kallberg Y."/>
            <person name="Tangrot J."/>
            <person name="Rosling A."/>
        </authorList>
    </citation>
    <scope>NUCLEOTIDE SEQUENCE</scope>
    <source>
        <strain evidence="1">MA461A</strain>
    </source>
</reference>
<evidence type="ECO:0000313" key="1">
    <source>
        <dbReference type="EMBL" id="CAG8517073.1"/>
    </source>
</evidence>
<dbReference type="Proteomes" id="UP000789920">
    <property type="component" value="Unassembled WGS sequence"/>
</dbReference>
<dbReference type="EMBL" id="CAJVQC010002775">
    <property type="protein sequence ID" value="CAG8517073.1"/>
    <property type="molecule type" value="Genomic_DNA"/>
</dbReference>
<name>A0ACA9LBU1_9GLOM</name>